<keyword evidence="3" id="KW-1185">Reference proteome</keyword>
<protein>
    <recommendedName>
        <fullName evidence="4">Oxalate:formate antiporter</fullName>
    </recommendedName>
</protein>
<keyword evidence="1" id="KW-1133">Transmembrane helix</keyword>
<dbReference type="EMBL" id="QJKB01000013">
    <property type="protein sequence ID" value="PXX37934.1"/>
    <property type="molecule type" value="Genomic_DNA"/>
</dbReference>
<name>A0A318IRX6_9BURK</name>
<feature type="transmembrane region" description="Helical" evidence="1">
    <location>
        <begin position="12"/>
        <end position="32"/>
    </location>
</feature>
<evidence type="ECO:0000313" key="2">
    <source>
        <dbReference type="EMBL" id="PXX37934.1"/>
    </source>
</evidence>
<evidence type="ECO:0000313" key="3">
    <source>
        <dbReference type="Proteomes" id="UP000247792"/>
    </source>
</evidence>
<reference evidence="2 3" key="1">
    <citation type="submission" date="2018-05" db="EMBL/GenBank/DDBJ databases">
        <title>Genomic Encyclopedia of Type Strains, Phase IV (KMG-IV): sequencing the most valuable type-strain genomes for metagenomic binning, comparative biology and taxonomic classification.</title>
        <authorList>
            <person name="Goeker M."/>
        </authorList>
    </citation>
    <scope>NUCLEOTIDE SEQUENCE [LARGE SCALE GENOMIC DNA]</scope>
    <source>
        <strain evidence="2 3">DSM 19792</strain>
    </source>
</reference>
<evidence type="ECO:0000256" key="1">
    <source>
        <dbReference type="SAM" id="Phobius"/>
    </source>
</evidence>
<sequence>MEDVNQHIDPSMTGKIIFYWTLACIPLGWGVWQTTMKVMAMFA</sequence>
<comment type="caution">
    <text evidence="2">The sequence shown here is derived from an EMBL/GenBank/DDBJ whole genome shotgun (WGS) entry which is preliminary data.</text>
</comment>
<dbReference type="Proteomes" id="UP000247792">
    <property type="component" value="Unassembled WGS sequence"/>
</dbReference>
<keyword evidence="1" id="KW-0812">Transmembrane</keyword>
<dbReference type="RefSeq" id="WP_211324415.1">
    <property type="nucleotide sequence ID" value="NZ_QJKB01000013.1"/>
</dbReference>
<keyword evidence="1" id="KW-0472">Membrane</keyword>
<dbReference type="AlphaFoldDB" id="A0A318IRX6"/>
<proteinExistence type="predicted"/>
<gene>
    <name evidence="2" type="ORF">DFR42_1138</name>
</gene>
<accession>A0A318IRX6</accession>
<organism evidence="2 3">
    <name type="scientific">Undibacterium pigrum</name>
    <dbReference type="NCBI Taxonomy" id="401470"/>
    <lineage>
        <taxon>Bacteria</taxon>
        <taxon>Pseudomonadati</taxon>
        <taxon>Pseudomonadota</taxon>
        <taxon>Betaproteobacteria</taxon>
        <taxon>Burkholderiales</taxon>
        <taxon>Oxalobacteraceae</taxon>
        <taxon>Undibacterium</taxon>
    </lineage>
</organism>
<evidence type="ECO:0008006" key="4">
    <source>
        <dbReference type="Google" id="ProtNLM"/>
    </source>
</evidence>